<organism evidence="2 3">
    <name type="scientific">Collybia nuda</name>
    <dbReference type="NCBI Taxonomy" id="64659"/>
    <lineage>
        <taxon>Eukaryota</taxon>
        <taxon>Fungi</taxon>
        <taxon>Dikarya</taxon>
        <taxon>Basidiomycota</taxon>
        <taxon>Agaricomycotina</taxon>
        <taxon>Agaricomycetes</taxon>
        <taxon>Agaricomycetidae</taxon>
        <taxon>Agaricales</taxon>
        <taxon>Tricholomatineae</taxon>
        <taxon>Clitocybaceae</taxon>
        <taxon>Collybia</taxon>
    </lineage>
</organism>
<feature type="compositionally biased region" description="Basic residues" evidence="1">
    <location>
        <begin position="110"/>
        <end position="120"/>
    </location>
</feature>
<dbReference type="PANTHER" id="PTHR36452">
    <property type="entry name" value="CHROMOSOME 12, WHOLE GENOME SHOTGUN SEQUENCE"/>
    <property type="match status" value="1"/>
</dbReference>
<comment type="caution">
    <text evidence="2">The sequence shown here is derived from an EMBL/GenBank/DDBJ whole genome shotgun (WGS) entry which is preliminary data.</text>
</comment>
<feature type="compositionally biased region" description="Basic and acidic residues" evidence="1">
    <location>
        <begin position="92"/>
        <end position="104"/>
    </location>
</feature>
<feature type="compositionally biased region" description="Basic and acidic residues" evidence="1">
    <location>
        <begin position="45"/>
        <end position="54"/>
    </location>
</feature>
<dbReference type="Proteomes" id="UP000807353">
    <property type="component" value="Unassembled WGS sequence"/>
</dbReference>
<feature type="compositionally biased region" description="Basic residues" evidence="1">
    <location>
        <begin position="11"/>
        <end position="29"/>
    </location>
</feature>
<accession>A0A9P6CHF4</accession>
<evidence type="ECO:0000313" key="2">
    <source>
        <dbReference type="EMBL" id="KAF9462235.1"/>
    </source>
</evidence>
<dbReference type="AlphaFoldDB" id="A0A9P6CHF4"/>
<dbReference type="Pfam" id="PF09365">
    <property type="entry name" value="DUF2461"/>
    <property type="match status" value="1"/>
</dbReference>
<feature type="compositionally biased region" description="Basic and acidic residues" evidence="1">
    <location>
        <begin position="121"/>
        <end position="132"/>
    </location>
</feature>
<dbReference type="PANTHER" id="PTHR36452:SF1">
    <property type="entry name" value="DUF2461 DOMAIN-CONTAINING PROTEIN"/>
    <property type="match status" value="1"/>
</dbReference>
<keyword evidence="3" id="KW-1185">Reference proteome</keyword>
<proteinExistence type="predicted"/>
<feature type="compositionally biased region" description="Polar residues" evidence="1">
    <location>
        <begin position="1"/>
        <end position="10"/>
    </location>
</feature>
<evidence type="ECO:0000313" key="3">
    <source>
        <dbReference type="Proteomes" id="UP000807353"/>
    </source>
</evidence>
<feature type="compositionally biased region" description="Acidic residues" evidence="1">
    <location>
        <begin position="55"/>
        <end position="64"/>
    </location>
</feature>
<feature type="compositionally biased region" description="Acidic residues" evidence="1">
    <location>
        <begin position="133"/>
        <end position="156"/>
    </location>
</feature>
<dbReference type="NCBIfam" id="TIGR02453">
    <property type="entry name" value="TIGR02453 family protein"/>
    <property type="match status" value="1"/>
</dbReference>
<evidence type="ECO:0000256" key="1">
    <source>
        <dbReference type="SAM" id="MobiDB-lite"/>
    </source>
</evidence>
<feature type="region of interest" description="Disordered" evidence="1">
    <location>
        <begin position="1"/>
        <end position="197"/>
    </location>
</feature>
<sequence>MARATSTARNSKAKAQPKPKPTKVARKSAAKQDRTESEDEDDEREEKMGKHYDSDALDEDSEEENISKQKPKASTPKKVATTKLTPAKKPQRKADREKPQKKGQDNTAQHARKAKARGKSTSHDDESPYEEKGNDEDDEDEDVQEYNSDALDDSDDNTTKKRKRPAPTAKPRSKASPRKRQRKNQEEDDEGEELDLKEGQEIVGVVVQAPKTGRVPPGRISQNTFDFLENLRDPKCNDREWFKLHEPVYRLAEQEWKDFIEALTMRLTDVDSQVPPLPPKDVIHRIYRDIRFSNDKTPYKKGLSASFSRSGRKGIFAGLKPGGESLIAAGSWCPGRNELATIRANIQRNSRRLRNVISSPKFVRFFGEPRPRKDGGRQNVFGMEDELKVAPKGVDKGHKDIDLLKCRSFAVVHKFTDSEVLDPNFVEIVSDMVGVMRPLVHCLNDMMTVTRGSDESDEVDFEDVPEYEEDERASVEV</sequence>
<feature type="region of interest" description="Disordered" evidence="1">
    <location>
        <begin position="452"/>
        <end position="477"/>
    </location>
</feature>
<feature type="compositionally biased region" description="Basic residues" evidence="1">
    <location>
        <begin position="160"/>
        <end position="182"/>
    </location>
</feature>
<dbReference type="EMBL" id="MU150274">
    <property type="protein sequence ID" value="KAF9462235.1"/>
    <property type="molecule type" value="Genomic_DNA"/>
</dbReference>
<dbReference type="InterPro" id="IPR012808">
    <property type="entry name" value="CHP02453"/>
</dbReference>
<protein>
    <submittedName>
        <fullName evidence="2">Uncharacterized protein</fullName>
    </submittedName>
</protein>
<dbReference type="OrthoDB" id="2537769at2759"/>
<feature type="compositionally biased region" description="Acidic residues" evidence="1">
    <location>
        <begin position="455"/>
        <end position="471"/>
    </location>
</feature>
<reference evidence="2" key="1">
    <citation type="submission" date="2020-11" db="EMBL/GenBank/DDBJ databases">
        <authorList>
            <consortium name="DOE Joint Genome Institute"/>
            <person name="Ahrendt S."/>
            <person name="Riley R."/>
            <person name="Andreopoulos W."/>
            <person name="Labutti K."/>
            <person name="Pangilinan J."/>
            <person name="Ruiz-Duenas F.J."/>
            <person name="Barrasa J.M."/>
            <person name="Sanchez-Garcia M."/>
            <person name="Camarero S."/>
            <person name="Miyauchi S."/>
            <person name="Serrano A."/>
            <person name="Linde D."/>
            <person name="Babiker R."/>
            <person name="Drula E."/>
            <person name="Ayuso-Fernandez I."/>
            <person name="Pacheco R."/>
            <person name="Padilla G."/>
            <person name="Ferreira P."/>
            <person name="Barriuso J."/>
            <person name="Kellner H."/>
            <person name="Castanera R."/>
            <person name="Alfaro M."/>
            <person name="Ramirez L."/>
            <person name="Pisabarro A.G."/>
            <person name="Kuo A."/>
            <person name="Tritt A."/>
            <person name="Lipzen A."/>
            <person name="He G."/>
            <person name="Yan M."/>
            <person name="Ng V."/>
            <person name="Cullen D."/>
            <person name="Martin F."/>
            <person name="Rosso M.-N."/>
            <person name="Henrissat B."/>
            <person name="Hibbett D."/>
            <person name="Martinez A.T."/>
            <person name="Grigoriev I.V."/>
        </authorList>
    </citation>
    <scope>NUCLEOTIDE SEQUENCE</scope>
    <source>
        <strain evidence="2">CBS 247.69</strain>
    </source>
</reference>
<name>A0A9P6CHF4_9AGAR</name>
<gene>
    <name evidence="2" type="ORF">BDZ94DRAFT_1298705</name>
</gene>